<feature type="coiled-coil region" evidence="1">
    <location>
        <begin position="65"/>
        <end position="95"/>
    </location>
</feature>
<evidence type="ECO:0000256" key="1">
    <source>
        <dbReference type="SAM" id="Coils"/>
    </source>
</evidence>
<sequence>MAPTWKGDKIDLPAPSPSRAGPSLTSPIRDDGRSPRLRSSPILLHPLPPSSNLEQIGLAQSELELDKQIRDHEREKALREALQDQEWEIQRLKAKEEVGSMSTRRANAAKSTENRVTRGFERPPQAYELYSAMDRHDIDFIMRVRDHAFSLLLQKSAGEFPIVYASRLGDGHRDIVILLVGAMSRYVNNLEGADFDKKETRNILKALRSNLKLAIDQALLPASSTPSLLSSYLQVLIMSEGDSFLFRTITDLSLLLRDPSSTPVKAAEETVRSFCTKELRGVQGGVSGVEEYIANASLDLIIMSVWSLVAAQLDVERLPTYTFARDLRTWSLLKESRDKNESKLVKLNARTRSLLGKIYELGGDTRKSIQGRLKDVRDSIDRGF</sequence>
<feature type="compositionally biased region" description="Low complexity" evidence="2">
    <location>
        <begin position="37"/>
        <end position="48"/>
    </location>
</feature>
<evidence type="ECO:0000313" key="3">
    <source>
        <dbReference type="EMBL" id="ORX41186.1"/>
    </source>
</evidence>
<dbReference type="EMBL" id="NBSH01000001">
    <property type="protein sequence ID" value="ORX41186.1"/>
    <property type="molecule type" value="Genomic_DNA"/>
</dbReference>
<reference evidence="3 4" key="1">
    <citation type="submission" date="2017-03" db="EMBL/GenBank/DDBJ databases">
        <title>Widespread Adenine N6-methylation of Active Genes in Fungi.</title>
        <authorList>
            <consortium name="DOE Joint Genome Institute"/>
            <person name="Mondo S.J."/>
            <person name="Dannebaum R.O."/>
            <person name="Kuo R.C."/>
            <person name="Louie K.B."/>
            <person name="Bewick A.J."/>
            <person name="Labutti K."/>
            <person name="Haridas S."/>
            <person name="Kuo A."/>
            <person name="Salamov A."/>
            <person name="Ahrendt S.R."/>
            <person name="Lau R."/>
            <person name="Bowen B.P."/>
            <person name="Lipzen A."/>
            <person name="Sullivan W."/>
            <person name="Andreopoulos W.B."/>
            <person name="Clum A."/>
            <person name="Lindquist E."/>
            <person name="Daum C."/>
            <person name="Northen T.R."/>
            <person name="Ramamoorthy G."/>
            <person name="Schmitz R.J."/>
            <person name="Gryganskyi A."/>
            <person name="Culley D."/>
            <person name="Magnuson J."/>
            <person name="James T.Y."/>
            <person name="O'Malley M.A."/>
            <person name="Stajich J.E."/>
            <person name="Spatafora J.W."/>
            <person name="Visel A."/>
            <person name="Grigoriev I.V."/>
        </authorList>
    </citation>
    <scope>NUCLEOTIDE SEQUENCE [LARGE SCALE GENOMIC DNA]</scope>
    <source>
        <strain evidence="3 4">NRRL Y-17943</strain>
    </source>
</reference>
<proteinExistence type="predicted"/>
<comment type="caution">
    <text evidence="3">The sequence shown here is derived from an EMBL/GenBank/DDBJ whole genome shotgun (WGS) entry which is preliminary data.</text>
</comment>
<gene>
    <name evidence="3" type="ORF">BD324DRAFT_47823</name>
</gene>
<accession>A0A1Y1UUP1</accession>
<keyword evidence="1" id="KW-0175">Coiled coil</keyword>
<dbReference type="GeneID" id="33554705"/>
<dbReference type="STRING" id="4999.A0A1Y1UUP1"/>
<organism evidence="3 4">
    <name type="scientific">Kockovaella imperatae</name>
    <dbReference type="NCBI Taxonomy" id="4999"/>
    <lineage>
        <taxon>Eukaryota</taxon>
        <taxon>Fungi</taxon>
        <taxon>Dikarya</taxon>
        <taxon>Basidiomycota</taxon>
        <taxon>Agaricomycotina</taxon>
        <taxon>Tremellomycetes</taxon>
        <taxon>Tremellales</taxon>
        <taxon>Cuniculitremaceae</taxon>
        <taxon>Kockovaella</taxon>
    </lineage>
</organism>
<dbReference type="AlphaFoldDB" id="A0A1Y1UUP1"/>
<feature type="compositionally biased region" description="Basic and acidic residues" evidence="2">
    <location>
        <begin position="1"/>
        <end position="11"/>
    </location>
</feature>
<name>A0A1Y1UUP1_9TREE</name>
<dbReference type="Proteomes" id="UP000193218">
    <property type="component" value="Unassembled WGS sequence"/>
</dbReference>
<keyword evidence="4" id="KW-1185">Reference proteome</keyword>
<feature type="region of interest" description="Disordered" evidence="2">
    <location>
        <begin position="1"/>
        <end position="48"/>
    </location>
</feature>
<protein>
    <submittedName>
        <fullName evidence="3">Uncharacterized protein</fullName>
    </submittedName>
</protein>
<dbReference type="InParanoid" id="A0A1Y1UUP1"/>
<evidence type="ECO:0000256" key="2">
    <source>
        <dbReference type="SAM" id="MobiDB-lite"/>
    </source>
</evidence>
<dbReference type="RefSeq" id="XP_021874865.1">
    <property type="nucleotide sequence ID" value="XM_022012897.1"/>
</dbReference>
<evidence type="ECO:0000313" key="4">
    <source>
        <dbReference type="Proteomes" id="UP000193218"/>
    </source>
</evidence>
<dbReference type="OrthoDB" id="3005035at2759"/>